<comment type="caution">
    <text evidence="1">The sequence shown here is derived from an EMBL/GenBank/DDBJ whole genome shotgun (WGS) entry which is preliminary data.</text>
</comment>
<dbReference type="OrthoDB" id="6448068at2"/>
<evidence type="ECO:0000313" key="2">
    <source>
        <dbReference type="Proteomes" id="UP000225433"/>
    </source>
</evidence>
<evidence type="ECO:0000313" key="1">
    <source>
        <dbReference type="EMBL" id="PHM54628.1"/>
    </source>
</evidence>
<organism evidence="1 2">
    <name type="scientific">Xenorhabdus hominickii</name>
    <dbReference type="NCBI Taxonomy" id="351679"/>
    <lineage>
        <taxon>Bacteria</taxon>
        <taxon>Pseudomonadati</taxon>
        <taxon>Pseudomonadota</taxon>
        <taxon>Gammaproteobacteria</taxon>
        <taxon>Enterobacterales</taxon>
        <taxon>Morganellaceae</taxon>
        <taxon>Xenorhabdus</taxon>
    </lineage>
</organism>
<dbReference type="STRING" id="351679.A9255_02695"/>
<dbReference type="AlphaFoldDB" id="A0A2G0Q5X7"/>
<accession>A0A2G0Q5X7</accession>
<sequence length="131" mass="15426">MGILANSMERKSEKYNQAGEEEMSKDVIELAQKIMLALSNERELIGKYPNIFFGHYLINAENIAKICNEIDSLRNELAKYENMEPVAWGLFYGEHTDITKDPRMATVYRRNYESNPKRYDEFIPLYRHPNK</sequence>
<proteinExistence type="predicted"/>
<dbReference type="RefSeq" id="WP_145957451.1">
    <property type="nucleotide sequence ID" value="NZ_CAWNQJ010000068.1"/>
</dbReference>
<dbReference type="Proteomes" id="UP000225433">
    <property type="component" value="Unassembled WGS sequence"/>
</dbReference>
<reference evidence="1 2" key="1">
    <citation type="journal article" date="2017" name="Nat. Microbiol.">
        <title>Natural product diversity associated with the nematode symbionts Photorhabdus and Xenorhabdus.</title>
        <authorList>
            <person name="Tobias N.J."/>
            <person name="Wolff H."/>
            <person name="Djahanschiri B."/>
            <person name="Grundmann F."/>
            <person name="Kronenwerth M."/>
            <person name="Shi Y.M."/>
            <person name="Simonyi S."/>
            <person name="Grun P."/>
            <person name="Shapiro-Ilan D."/>
            <person name="Pidot S.J."/>
            <person name="Stinear T.P."/>
            <person name="Ebersberger I."/>
            <person name="Bode H.B."/>
        </authorList>
    </citation>
    <scope>NUCLEOTIDE SEQUENCE [LARGE SCALE GENOMIC DNA]</scope>
    <source>
        <strain evidence="1 2">DSM 17903</strain>
    </source>
</reference>
<protein>
    <submittedName>
        <fullName evidence="1">Uncharacterized protein</fullName>
    </submittedName>
</protein>
<dbReference type="EMBL" id="NJAI01000004">
    <property type="protein sequence ID" value="PHM54628.1"/>
    <property type="molecule type" value="Genomic_DNA"/>
</dbReference>
<name>A0A2G0Q5X7_XENHO</name>
<gene>
    <name evidence="1" type="ORF">Xhom_02574</name>
</gene>